<sequence length="68" mass="7262">QASALSCCQVALRLWEHPYNKVCGDCGAANPEWASVNLLLVICQHCAGMTAHLVHVKIINAEGCVTAE</sequence>
<keyword evidence="4" id="KW-1185">Reference proteome</keyword>
<dbReference type="GO" id="GO:0008270">
    <property type="term" value="F:zinc ion binding"/>
    <property type="evidence" value="ECO:0007669"/>
    <property type="project" value="UniProtKB-KW"/>
</dbReference>
<dbReference type="Gene3D" id="1.10.220.150">
    <property type="entry name" value="Arf GTPase activating protein"/>
    <property type="match status" value="1"/>
</dbReference>
<dbReference type="GO" id="GO:0008360">
    <property type="term" value="P:regulation of cell shape"/>
    <property type="evidence" value="ECO:0007669"/>
    <property type="project" value="TreeGrafter"/>
</dbReference>
<dbReference type="PANTHER" id="PTHR45899:SF5">
    <property type="entry name" value="ARF-GAP WITH RHO-GAP DOMAIN, ANK REPEAT AND PH DOMAIN-CONTAINING PROTEIN 1-LIKE"/>
    <property type="match status" value="1"/>
</dbReference>
<name>A0A3P9DTV4_9CICH</name>
<dbReference type="GO" id="GO:0005096">
    <property type="term" value="F:GTPase activator activity"/>
    <property type="evidence" value="ECO:0007669"/>
    <property type="project" value="InterPro"/>
</dbReference>
<dbReference type="AlphaFoldDB" id="A0A3P9DTV4"/>
<dbReference type="Ensembl" id="ENSMZET00005039596.1">
    <property type="protein sequence ID" value="ENSMZEP00005038180.1"/>
    <property type="gene ID" value="ENSMZEG00005028564.1"/>
</dbReference>
<evidence type="ECO:0000259" key="2">
    <source>
        <dbReference type="PROSITE" id="PS50115"/>
    </source>
</evidence>
<dbReference type="PANTHER" id="PTHR45899">
    <property type="entry name" value="RHO GTPASE ACTIVATING PROTEIN AT 15B, ISOFORM C"/>
    <property type="match status" value="1"/>
</dbReference>
<protein>
    <recommendedName>
        <fullName evidence="2">Arf-GAP domain-containing protein</fullName>
    </recommendedName>
</protein>
<reference evidence="3" key="1">
    <citation type="submission" date="2025-08" db="UniProtKB">
        <authorList>
            <consortium name="Ensembl"/>
        </authorList>
    </citation>
    <scope>IDENTIFICATION</scope>
</reference>
<dbReference type="PROSITE" id="PS50115">
    <property type="entry name" value="ARFGAP"/>
    <property type="match status" value="1"/>
</dbReference>
<feature type="domain" description="Arf-GAP" evidence="2">
    <location>
        <begin position="8"/>
        <end position="68"/>
    </location>
</feature>
<dbReference type="InterPro" id="IPR037278">
    <property type="entry name" value="ARFGAP/RecO"/>
</dbReference>
<keyword evidence="1" id="KW-0863">Zinc-finger</keyword>
<proteinExistence type="predicted"/>
<keyword evidence="1" id="KW-0479">Metal-binding</keyword>
<dbReference type="InterPro" id="IPR052227">
    <property type="entry name" value="Arf-Rho-GAP_ANK-PH_domain"/>
</dbReference>
<dbReference type="GO" id="GO:0005737">
    <property type="term" value="C:cytoplasm"/>
    <property type="evidence" value="ECO:0007669"/>
    <property type="project" value="TreeGrafter"/>
</dbReference>
<evidence type="ECO:0000256" key="1">
    <source>
        <dbReference type="PROSITE-ProRule" id="PRU00288"/>
    </source>
</evidence>
<accession>A0A3P9DTV4</accession>
<dbReference type="GeneTree" id="ENSGT00940000175762"/>
<dbReference type="InterPro" id="IPR001164">
    <property type="entry name" value="ArfGAP_dom"/>
</dbReference>
<evidence type="ECO:0000313" key="4">
    <source>
        <dbReference type="Proteomes" id="UP000265160"/>
    </source>
</evidence>
<dbReference type="Pfam" id="PF01412">
    <property type="entry name" value="ArfGap"/>
    <property type="match status" value="1"/>
</dbReference>
<dbReference type="Proteomes" id="UP000265160">
    <property type="component" value="Unplaced"/>
</dbReference>
<dbReference type="GO" id="GO:0005547">
    <property type="term" value="F:phosphatidylinositol-3,4,5-trisphosphate binding"/>
    <property type="evidence" value="ECO:0007669"/>
    <property type="project" value="TreeGrafter"/>
</dbReference>
<keyword evidence="1" id="KW-0862">Zinc</keyword>
<organism evidence="3 4">
    <name type="scientific">Maylandia zebra</name>
    <name type="common">zebra mbuna</name>
    <dbReference type="NCBI Taxonomy" id="106582"/>
    <lineage>
        <taxon>Eukaryota</taxon>
        <taxon>Metazoa</taxon>
        <taxon>Chordata</taxon>
        <taxon>Craniata</taxon>
        <taxon>Vertebrata</taxon>
        <taxon>Euteleostomi</taxon>
        <taxon>Actinopterygii</taxon>
        <taxon>Neopterygii</taxon>
        <taxon>Teleostei</taxon>
        <taxon>Neoteleostei</taxon>
        <taxon>Acanthomorphata</taxon>
        <taxon>Ovalentaria</taxon>
        <taxon>Cichlomorphae</taxon>
        <taxon>Cichliformes</taxon>
        <taxon>Cichlidae</taxon>
        <taxon>African cichlids</taxon>
        <taxon>Pseudocrenilabrinae</taxon>
        <taxon>Haplochromini</taxon>
        <taxon>Maylandia</taxon>
        <taxon>Maylandia zebra complex</taxon>
    </lineage>
</organism>
<dbReference type="SUPFAM" id="SSF57863">
    <property type="entry name" value="ArfGap/RecO-like zinc finger"/>
    <property type="match status" value="1"/>
</dbReference>
<evidence type="ECO:0000313" key="3">
    <source>
        <dbReference type="Ensembl" id="ENSMZEP00005038180.1"/>
    </source>
</evidence>
<reference evidence="3" key="2">
    <citation type="submission" date="2025-09" db="UniProtKB">
        <authorList>
            <consortium name="Ensembl"/>
        </authorList>
    </citation>
    <scope>IDENTIFICATION</scope>
</reference>
<dbReference type="InterPro" id="IPR038508">
    <property type="entry name" value="ArfGAP_dom_sf"/>
</dbReference>